<accession>B3T351</accession>
<sequence length="169" mass="18532">MGRCWAHVRCGSGGWRVLYRPRGGDRADQRGGRRRGCSPDGWSGDRRGKHSGSWRKSRDRCRWPCFRVCGGKCRLNPWCLWCGSLRDRDGCGRGLAQAAKSRTVSAIANILSFMLVSIPCSGHGGILSIPGGTQPTVTDPFLNLYTAVRVPIGDAPERPVGNGFTDRRC</sequence>
<protein>
    <submittedName>
        <fullName evidence="2">Uncharacterized protein</fullName>
    </submittedName>
</protein>
<proteinExistence type="predicted"/>
<evidence type="ECO:0000313" key="2">
    <source>
        <dbReference type="EMBL" id="ABZ07010.1"/>
    </source>
</evidence>
<evidence type="ECO:0000256" key="1">
    <source>
        <dbReference type="SAM" id="MobiDB-lite"/>
    </source>
</evidence>
<gene>
    <name evidence="2" type="ORF">ALOHA_HF4000ANIW93N21ctg1g17</name>
</gene>
<feature type="compositionally biased region" description="Basic residues" evidence="1">
    <location>
        <begin position="47"/>
        <end position="56"/>
    </location>
</feature>
<organism evidence="2">
    <name type="scientific">uncultured marine microorganism HF4000_ANIW93N21</name>
    <dbReference type="NCBI Taxonomy" id="455527"/>
    <lineage>
        <taxon>unclassified sequences</taxon>
        <taxon>environmental samples</taxon>
    </lineage>
</organism>
<name>B3T351_9ZZZZ</name>
<feature type="region of interest" description="Disordered" evidence="1">
    <location>
        <begin position="24"/>
        <end position="56"/>
    </location>
</feature>
<reference evidence="2" key="1">
    <citation type="journal article" date="2008" name="ISME J.">
        <title>Genomic patterns of recombination, clonal divergence and environment in marine microbial populations.</title>
        <authorList>
            <person name="Konstantinidis K.T."/>
            <person name="Delong E.F."/>
        </authorList>
    </citation>
    <scope>NUCLEOTIDE SEQUENCE</scope>
</reference>
<dbReference type="EMBL" id="EU016590">
    <property type="protein sequence ID" value="ABZ07010.1"/>
    <property type="molecule type" value="Genomic_DNA"/>
</dbReference>
<dbReference type="AlphaFoldDB" id="B3T351"/>